<keyword evidence="1" id="KW-0812">Transmembrane</keyword>
<sequence>MMSWKIPSLEHPPAPRSPRLILWLFLMTVIGTIGFGVGIYLSENNMLPTNMGNISFILLFIVVPNLLIFSIRLLVYLLTSYHHQSFTDMLDDAQQEWRYWASKHLGLLAHSRLTHIDEENKDEFKLLSLPTNKDNVLKLDGLKSRPSWEKQEQVIVELLTPIAEYYHQYALTQPITFYWQAQKADTDWIALIQEEATRLSLNIESIQPLPQESLSEWLLALYEEPFEPKLYMIISCHLDDTRSSEEASCLLLTPQELYEHLRVPAKAELLRPISTDIKSFDEALKILCEFQLAGSQLNAVWHNEVSDNNKGKCIESYAQQKVTRISEHFYDVDLFLGKGGIARHSVALSLVSGEQYPLLIVHQNGNNLLLQQVLI</sequence>
<accession>A0A0N0Z7Y4</accession>
<organism evidence="2 3">
    <name type="scientific">Moellerella wisconsensis ATCC 35017</name>
    <dbReference type="NCBI Taxonomy" id="1354267"/>
    <lineage>
        <taxon>Bacteria</taxon>
        <taxon>Pseudomonadati</taxon>
        <taxon>Pseudomonadota</taxon>
        <taxon>Gammaproteobacteria</taxon>
        <taxon>Enterobacterales</taxon>
        <taxon>Morganellaceae</taxon>
        <taxon>Moellerella</taxon>
    </lineage>
</organism>
<reference evidence="2 3" key="1">
    <citation type="submission" date="2015-07" db="EMBL/GenBank/DDBJ databases">
        <title>ATOL: Assembling a taxonomically balanced genome-scale reconstruction of the evolutionary history of the Enterobacteriaceae.</title>
        <authorList>
            <person name="Plunkett G.III."/>
            <person name="Neeno-Eckwall E.C."/>
            <person name="Glasner J.D."/>
            <person name="Perna N.T."/>
        </authorList>
    </citation>
    <scope>NUCLEOTIDE SEQUENCE [LARGE SCALE GENOMIC DNA]</scope>
    <source>
        <strain evidence="2 3">ATCC 35017</strain>
    </source>
</reference>
<name>A0A0N0Z7Y4_9GAMM</name>
<dbReference type="Proteomes" id="UP000053226">
    <property type="component" value="Unassembled WGS sequence"/>
</dbReference>
<proteinExistence type="predicted"/>
<dbReference type="OrthoDB" id="6466158at2"/>
<keyword evidence="1" id="KW-1133">Transmembrane helix</keyword>
<keyword evidence="3" id="KW-1185">Reference proteome</keyword>
<gene>
    <name evidence="2" type="ORF">M992_2085</name>
</gene>
<evidence type="ECO:0000256" key="1">
    <source>
        <dbReference type="SAM" id="Phobius"/>
    </source>
</evidence>
<feature type="transmembrane region" description="Helical" evidence="1">
    <location>
        <begin position="20"/>
        <end position="42"/>
    </location>
</feature>
<comment type="caution">
    <text evidence="2">The sequence shown here is derived from an EMBL/GenBank/DDBJ whole genome shotgun (WGS) entry which is preliminary data.</text>
</comment>
<dbReference type="AlphaFoldDB" id="A0A0N0Z7Y4"/>
<dbReference type="EMBL" id="LGAA01000018">
    <property type="protein sequence ID" value="KPD02927.1"/>
    <property type="molecule type" value="Genomic_DNA"/>
</dbReference>
<evidence type="ECO:0008006" key="4">
    <source>
        <dbReference type="Google" id="ProtNLM"/>
    </source>
</evidence>
<keyword evidence="1" id="KW-0472">Membrane</keyword>
<evidence type="ECO:0000313" key="2">
    <source>
        <dbReference type="EMBL" id="KPD02927.1"/>
    </source>
</evidence>
<dbReference type="RefSeq" id="WP_053908515.1">
    <property type="nucleotide sequence ID" value="NZ_CAWMUS010000018.1"/>
</dbReference>
<evidence type="ECO:0000313" key="3">
    <source>
        <dbReference type="Proteomes" id="UP000053226"/>
    </source>
</evidence>
<feature type="transmembrane region" description="Helical" evidence="1">
    <location>
        <begin position="54"/>
        <end position="79"/>
    </location>
</feature>
<protein>
    <recommendedName>
        <fullName evidence="4">Type VI secretion protein</fullName>
    </recommendedName>
</protein>